<organism evidence="1 2">
    <name type="scientific">Paenibacillus helianthi</name>
    <dbReference type="NCBI Taxonomy" id="1349432"/>
    <lineage>
        <taxon>Bacteria</taxon>
        <taxon>Bacillati</taxon>
        <taxon>Bacillota</taxon>
        <taxon>Bacilli</taxon>
        <taxon>Bacillales</taxon>
        <taxon>Paenibacillaceae</taxon>
        <taxon>Paenibacillus</taxon>
    </lineage>
</organism>
<evidence type="ECO:0008006" key="3">
    <source>
        <dbReference type="Google" id="ProtNLM"/>
    </source>
</evidence>
<evidence type="ECO:0000313" key="2">
    <source>
        <dbReference type="Proteomes" id="UP000186058"/>
    </source>
</evidence>
<dbReference type="InterPro" id="IPR014794">
    <property type="entry name" value="DUF1779"/>
</dbReference>
<dbReference type="Pfam" id="PF08680">
    <property type="entry name" value="DUF1779"/>
    <property type="match status" value="1"/>
</dbReference>
<dbReference type="RefSeq" id="WP_074106960.1">
    <property type="nucleotide sequence ID" value="NZ_LVWI01000014.1"/>
</dbReference>
<evidence type="ECO:0000313" key="1">
    <source>
        <dbReference type="EMBL" id="OKP89602.1"/>
    </source>
</evidence>
<protein>
    <recommendedName>
        <fullName evidence="3">TATA-box binding protein</fullName>
    </recommendedName>
</protein>
<keyword evidence="2" id="KW-1185">Reference proteome</keyword>
<dbReference type="Gene3D" id="3.30.360.40">
    <property type="entry name" value="YwmB-like"/>
    <property type="match status" value="1"/>
</dbReference>
<comment type="caution">
    <text evidence="1">The sequence shown here is derived from an EMBL/GenBank/DDBJ whole genome shotgun (WGS) entry which is preliminary data.</text>
</comment>
<name>A0ABX3ESU9_9BACL</name>
<proteinExistence type="predicted"/>
<reference evidence="1 2" key="1">
    <citation type="submission" date="2016-03" db="EMBL/GenBank/DDBJ databases">
        <authorList>
            <person name="Sant'Anna F.H."/>
            <person name="Ambrosini A."/>
            <person name="Souza R."/>
            <person name="Bach E."/>
            <person name="Fernandes G."/>
            <person name="Balsanelli E."/>
            <person name="Baura V.A."/>
            <person name="Souza E.M."/>
            <person name="Passaglia L."/>
        </authorList>
    </citation>
    <scope>NUCLEOTIDE SEQUENCE [LARGE SCALE GENOMIC DNA]</scope>
    <source>
        <strain evidence="1 2">P26E</strain>
    </source>
</reference>
<accession>A0ABX3ESU9</accession>
<gene>
    <name evidence="1" type="ORF">A3844_06400</name>
</gene>
<dbReference type="Proteomes" id="UP000186058">
    <property type="component" value="Unassembled WGS sequence"/>
</dbReference>
<dbReference type="EMBL" id="LVWI01000014">
    <property type="protein sequence ID" value="OKP89602.1"/>
    <property type="molecule type" value="Genomic_DNA"/>
</dbReference>
<sequence length="310" mass="31682">MGNQGIRRGAGKGTLLLTGLCLAAVLLAGFRSAGVAGGEGSAGVTTSAEDTASSHRFAPAAVVHTPSQAAYSISSAQTTSQATADKGTGSLADSLERITSLGGIATLPDSPLRLVLKWQGDYSTGTSGVSAAEAARNLAAQLGLGAVSRSDEDGHMTSRAGAALDGAQVTLFWSELGGARSYVIVTFETADLRKAPELPAAAESAGQQMLQAGIAAEWNASLQGTAKAQSGPEAALFSIEQSIQEQLPGMTPEESYEDDTTYSRSYSVPGLERAVSSGSHSIALQLAVHKNGNNNTNRVTLGLPLITIEY</sequence>